<sequence length="126" mass="13776">MTATDKPDRYRQTPDGQPTVADMVKPGMTVRTSYGTGGIVTNVSGPHPIWNPLKLDYPEGLETYSIVYATPEKYGRHTGKDLGCLNELVAVDGRILKLFGANEDEVLVEPVPTQFPVNRAGQLALF</sequence>
<evidence type="ECO:0000313" key="3">
    <source>
        <dbReference type="Proteomes" id="UP000599312"/>
    </source>
</evidence>
<dbReference type="RefSeq" id="WP_196273624.1">
    <property type="nucleotide sequence ID" value="NZ_JADQDO010000017.1"/>
</dbReference>
<name>A0A931BTV7_9HYPH</name>
<comment type="caution">
    <text evidence="2">The sequence shown here is derived from an EMBL/GenBank/DDBJ whole genome shotgun (WGS) entry which is preliminary data.</text>
</comment>
<dbReference type="Proteomes" id="UP000599312">
    <property type="component" value="Unassembled WGS sequence"/>
</dbReference>
<protein>
    <submittedName>
        <fullName evidence="2">Uncharacterized protein</fullName>
    </submittedName>
</protein>
<gene>
    <name evidence="2" type="ORF">I2H38_19895</name>
</gene>
<reference evidence="2" key="1">
    <citation type="submission" date="2020-11" db="EMBL/GenBank/DDBJ databases">
        <authorList>
            <person name="Kim M.K."/>
        </authorList>
    </citation>
    <scope>NUCLEOTIDE SEQUENCE</scope>
    <source>
        <strain evidence="2">BT350</strain>
    </source>
</reference>
<evidence type="ECO:0000256" key="1">
    <source>
        <dbReference type="SAM" id="MobiDB-lite"/>
    </source>
</evidence>
<dbReference type="EMBL" id="JADQDO010000017">
    <property type="protein sequence ID" value="MBF9235629.1"/>
    <property type="molecule type" value="Genomic_DNA"/>
</dbReference>
<accession>A0A931BTV7</accession>
<feature type="region of interest" description="Disordered" evidence="1">
    <location>
        <begin position="1"/>
        <end position="26"/>
    </location>
</feature>
<feature type="compositionally biased region" description="Basic and acidic residues" evidence="1">
    <location>
        <begin position="1"/>
        <end position="12"/>
    </location>
</feature>
<organism evidence="2 3">
    <name type="scientific">Microvirga alba</name>
    <dbReference type="NCBI Taxonomy" id="2791025"/>
    <lineage>
        <taxon>Bacteria</taxon>
        <taxon>Pseudomonadati</taxon>
        <taxon>Pseudomonadota</taxon>
        <taxon>Alphaproteobacteria</taxon>
        <taxon>Hyphomicrobiales</taxon>
        <taxon>Methylobacteriaceae</taxon>
        <taxon>Microvirga</taxon>
    </lineage>
</organism>
<evidence type="ECO:0000313" key="2">
    <source>
        <dbReference type="EMBL" id="MBF9235629.1"/>
    </source>
</evidence>
<proteinExistence type="predicted"/>
<keyword evidence="3" id="KW-1185">Reference proteome</keyword>
<dbReference type="AlphaFoldDB" id="A0A931BTV7"/>